<dbReference type="InterPro" id="IPR036396">
    <property type="entry name" value="Cyt_P450_sf"/>
</dbReference>
<sequence length="438" mass="48015">MSVDAAPAPGTAPQPRRAGAADLGIDLSDRDFWSRPPAERHAVFDRLRAERPFAFFAEPEIPNLPSGPGYHAVTRYADLEAISSQPAVFCSGEGAVSIQDIPADLNEFYGSLISMDDPRHAKIRRIVAKTFTPRMLERVVDSVAGIVDDVLARVRRQAAEGDGTFDVVADLAAPIPLRVICDMMGVPEQDRAMVLAKSNVILSGGDPELVEDEEDPLTGVLMAGIELAALMERLAAERLERPTDDLTTALVTTEVEGEKLTHQEIASFFILLLVAGNETTRNAISQGLLALQEHPDQRARWIADPGLTRTAVEEIVRWTSPITWMRRTATRDGEVNGHPFTAGDKFLLFYTAANRDPEVFADPHRFDLARDPNPHVGFGSKGPHFCLGAHLARRELAVTFARVFEQLPDLEITGPPARLRSSFVNGLKRLPARLADSR</sequence>
<proteinExistence type="inferred from homology"/>
<accession>A0ABT9IAW5</accession>
<comment type="caution">
    <text evidence="2">The sequence shown here is derived from an EMBL/GenBank/DDBJ whole genome shotgun (WGS) entry which is preliminary data.</text>
</comment>
<reference evidence="3" key="1">
    <citation type="submission" date="2023-05" db="EMBL/GenBank/DDBJ databases">
        <title>Draft genome of Pseudofrankia sp. BMG5.37.</title>
        <authorList>
            <person name="Gtari M."/>
            <person name="Ghodhbane F."/>
            <person name="Sbissi I."/>
        </authorList>
    </citation>
    <scope>NUCLEOTIDE SEQUENCE [LARGE SCALE GENOMIC DNA]</scope>
    <source>
        <strain evidence="3">BMG 814</strain>
    </source>
</reference>
<dbReference type="InterPro" id="IPR002397">
    <property type="entry name" value="Cyt_P450_B"/>
</dbReference>
<name>A0ABT9IAW5_9ACTN</name>
<dbReference type="PANTHER" id="PTHR46696:SF4">
    <property type="entry name" value="BIOTIN BIOSYNTHESIS CYTOCHROME P450"/>
    <property type="match status" value="1"/>
</dbReference>
<dbReference type="InterPro" id="IPR001128">
    <property type="entry name" value="Cyt_P450"/>
</dbReference>
<dbReference type="Proteomes" id="UP001233673">
    <property type="component" value="Unassembled WGS sequence"/>
</dbReference>
<dbReference type="EMBL" id="JASNFN010000008">
    <property type="protein sequence ID" value="MDP5182708.1"/>
    <property type="molecule type" value="Genomic_DNA"/>
</dbReference>
<dbReference type="Gene3D" id="1.10.630.10">
    <property type="entry name" value="Cytochrome P450"/>
    <property type="match status" value="1"/>
</dbReference>
<comment type="similarity">
    <text evidence="1">Belongs to the cytochrome P450 family.</text>
</comment>
<dbReference type="CDD" id="cd11033">
    <property type="entry name" value="CYP142-like"/>
    <property type="match status" value="1"/>
</dbReference>
<evidence type="ECO:0000256" key="1">
    <source>
        <dbReference type="ARBA" id="ARBA00010617"/>
    </source>
</evidence>
<evidence type="ECO:0000313" key="2">
    <source>
        <dbReference type="EMBL" id="MDP5182708.1"/>
    </source>
</evidence>
<protein>
    <submittedName>
        <fullName evidence="2">Cytochrome P450</fullName>
    </submittedName>
</protein>
<dbReference type="PRINTS" id="PR00359">
    <property type="entry name" value="BP450"/>
</dbReference>
<gene>
    <name evidence="2" type="ORF">QOZ88_08645</name>
</gene>
<dbReference type="SUPFAM" id="SSF48264">
    <property type="entry name" value="Cytochrome P450"/>
    <property type="match status" value="1"/>
</dbReference>
<organism evidence="2 3">
    <name type="scientific">Blastococcus carthaginiensis</name>
    <dbReference type="NCBI Taxonomy" id="3050034"/>
    <lineage>
        <taxon>Bacteria</taxon>
        <taxon>Bacillati</taxon>
        <taxon>Actinomycetota</taxon>
        <taxon>Actinomycetes</taxon>
        <taxon>Geodermatophilales</taxon>
        <taxon>Geodermatophilaceae</taxon>
        <taxon>Blastococcus</taxon>
    </lineage>
</organism>
<dbReference type="RefSeq" id="WP_305999385.1">
    <property type="nucleotide sequence ID" value="NZ_JASNFN010000008.1"/>
</dbReference>
<dbReference type="PANTHER" id="PTHR46696">
    <property type="entry name" value="P450, PUTATIVE (EUROFUNG)-RELATED"/>
    <property type="match status" value="1"/>
</dbReference>
<dbReference type="Pfam" id="PF00067">
    <property type="entry name" value="p450"/>
    <property type="match status" value="1"/>
</dbReference>
<keyword evidence="3" id="KW-1185">Reference proteome</keyword>
<evidence type="ECO:0000313" key="3">
    <source>
        <dbReference type="Proteomes" id="UP001233673"/>
    </source>
</evidence>